<organism evidence="2 4">
    <name type="scientific">Methylobacterium oxalidis</name>
    <dbReference type="NCBI Taxonomy" id="944322"/>
    <lineage>
        <taxon>Bacteria</taxon>
        <taxon>Pseudomonadati</taxon>
        <taxon>Pseudomonadota</taxon>
        <taxon>Alphaproteobacteria</taxon>
        <taxon>Hyphomicrobiales</taxon>
        <taxon>Methylobacteriaceae</taxon>
        <taxon>Methylobacterium</taxon>
    </lineage>
</organism>
<reference evidence="3" key="4">
    <citation type="submission" date="2023-01" db="EMBL/GenBank/DDBJ databases">
        <title>Draft genome sequence of Methylobacterium oxalidis strain NBRC 107715.</title>
        <authorList>
            <person name="Sun Q."/>
            <person name="Mori K."/>
        </authorList>
    </citation>
    <scope>NUCLEOTIDE SEQUENCE</scope>
    <source>
        <strain evidence="3">NBRC 107715</strain>
    </source>
</reference>
<dbReference type="Proteomes" id="UP000321960">
    <property type="component" value="Unassembled WGS sequence"/>
</dbReference>
<dbReference type="OrthoDB" id="9815441at2"/>
<keyword evidence="5" id="KW-1185">Reference proteome</keyword>
<gene>
    <name evidence="3" type="ORF">GCM10007888_00690</name>
    <name evidence="2" type="ORF">MOX02_39590</name>
</gene>
<accession>A0A512J7H9</accession>
<reference evidence="3" key="1">
    <citation type="journal article" date="2014" name="Int. J. Syst. Evol. Microbiol.">
        <title>Complete genome of a new Firmicutes species belonging to the dominant human colonic microbiota ('Ruminococcus bicirculans') reveals two chromosomes and a selective capacity to utilize plant glucans.</title>
        <authorList>
            <consortium name="NISC Comparative Sequencing Program"/>
            <person name="Wegmann U."/>
            <person name="Louis P."/>
            <person name="Goesmann A."/>
            <person name="Henrissat B."/>
            <person name="Duncan S.H."/>
            <person name="Flint H.J."/>
        </authorList>
    </citation>
    <scope>NUCLEOTIDE SEQUENCE</scope>
    <source>
        <strain evidence="3">NBRC 107715</strain>
    </source>
</reference>
<dbReference type="SUPFAM" id="SSF53474">
    <property type="entry name" value="alpha/beta-Hydrolases"/>
    <property type="match status" value="1"/>
</dbReference>
<proteinExistence type="predicted"/>
<dbReference type="GO" id="GO:0016787">
    <property type="term" value="F:hydrolase activity"/>
    <property type="evidence" value="ECO:0007669"/>
    <property type="project" value="UniProtKB-KW"/>
</dbReference>
<dbReference type="Gene3D" id="3.40.50.1820">
    <property type="entry name" value="alpha/beta hydrolase"/>
    <property type="match status" value="1"/>
</dbReference>
<dbReference type="RefSeq" id="WP_147027454.1">
    <property type="nucleotide sequence ID" value="NZ_BJZU01000082.1"/>
</dbReference>
<dbReference type="EMBL" id="BJZU01000082">
    <property type="protein sequence ID" value="GEP05921.1"/>
    <property type="molecule type" value="Genomic_DNA"/>
</dbReference>
<reference evidence="5" key="2">
    <citation type="journal article" date="2019" name="Int. J. Syst. Evol. Microbiol.">
        <title>The Global Catalogue of Microorganisms (GCM) 10K type strain sequencing project: providing services to taxonomists for standard genome sequencing and annotation.</title>
        <authorList>
            <consortium name="The Broad Institute Genomics Platform"/>
            <consortium name="The Broad Institute Genome Sequencing Center for Infectious Disease"/>
            <person name="Wu L."/>
            <person name="Ma J."/>
        </authorList>
    </citation>
    <scope>NUCLEOTIDE SEQUENCE [LARGE SCALE GENOMIC DNA]</scope>
    <source>
        <strain evidence="5">NBRC 107715</strain>
    </source>
</reference>
<dbReference type="InterPro" id="IPR000639">
    <property type="entry name" value="Epox_hydrolase-like"/>
</dbReference>
<evidence type="ECO:0000259" key="1">
    <source>
        <dbReference type="Pfam" id="PF00561"/>
    </source>
</evidence>
<dbReference type="InterPro" id="IPR000073">
    <property type="entry name" value="AB_hydrolase_1"/>
</dbReference>
<feature type="domain" description="AB hydrolase-1" evidence="1">
    <location>
        <begin position="68"/>
        <end position="311"/>
    </location>
</feature>
<dbReference type="Proteomes" id="UP001156856">
    <property type="component" value="Unassembled WGS sequence"/>
</dbReference>
<dbReference type="PRINTS" id="PR00111">
    <property type="entry name" value="ABHYDROLASE"/>
</dbReference>
<reference evidence="2 4" key="3">
    <citation type="submission" date="2019-07" db="EMBL/GenBank/DDBJ databases">
        <title>Whole genome shotgun sequence of Methylobacterium oxalidis NBRC 107715.</title>
        <authorList>
            <person name="Hosoyama A."/>
            <person name="Uohara A."/>
            <person name="Ohji S."/>
            <person name="Ichikawa N."/>
        </authorList>
    </citation>
    <scope>NUCLEOTIDE SEQUENCE [LARGE SCALE GENOMIC DNA]</scope>
    <source>
        <strain evidence="2 4">NBRC 107715</strain>
    </source>
</reference>
<name>A0A512J7H9_9HYPH</name>
<dbReference type="PANTHER" id="PTHR43798:SF33">
    <property type="entry name" value="HYDROLASE, PUTATIVE (AFU_ORTHOLOGUE AFUA_2G14860)-RELATED"/>
    <property type="match status" value="1"/>
</dbReference>
<keyword evidence="2" id="KW-0378">Hydrolase</keyword>
<dbReference type="EMBL" id="BSPK01000001">
    <property type="protein sequence ID" value="GLS61688.1"/>
    <property type="molecule type" value="Genomic_DNA"/>
</dbReference>
<sequence>MAVAHALAACLALLAVLVGGVLGAGAVASLLITLRTEAAFPPAGPFVPVSGGRLATIEAGPREGARATIVLLHGASANAAEPMEGVGRILASQGFRVVSFDRPGFGWSDRLRGAEAATPAAQGAAIAEALERMGVGPAIVLGHSWSGALAASLALEHPDRVAGLVLVSPVALPLPQRQGLPWYWRLALQPPMAWLLSRTVGPPVAMHYLEGAAHTVFRPQPVSADYLTRARAALVLRPATLLANVQDLIGLPAALAAQSPRYGAITAPTVIVAGEADPIVRTDLQARPLAERIPGAEFVVLPGIGHMVQYVAADVLAREVGRLADRIGERRPLPAAAP</sequence>
<dbReference type="AlphaFoldDB" id="A0A512J7H9"/>
<dbReference type="GO" id="GO:0016020">
    <property type="term" value="C:membrane"/>
    <property type="evidence" value="ECO:0007669"/>
    <property type="project" value="TreeGrafter"/>
</dbReference>
<dbReference type="InterPro" id="IPR029058">
    <property type="entry name" value="AB_hydrolase_fold"/>
</dbReference>
<protein>
    <submittedName>
        <fullName evidence="2">Alpha/beta hydrolase</fullName>
    </submittedName>
</protein>
<dbReference type="PANTHER" id="PTHR43798">
    <property type="entry name" value="MONOACYLGLYCEROL LIPASE"/>
    <property type="match status" value="1"/>
</dbReference>
<comment type="caution">
    <text evidence="2">The sequence shown here is derived from an EMBL/GenBank/DDBJ whole genome shotgun (WGS) entry which is preliminary data.</text>
</comment>
<evidence type="ECO:0000313" key="5">
    <source>
        <dbReference type="Proteomes" id="UP001156856"/>
    </source>
</evidence>
<dbReference type="Pfam" id="PF00561">
    <property type="entry name" value="Abhydrolase_1"/>
    <property type="match status" value="1"/>
</dbReference>
<evidence type="ECO:0000313" key="2">
    <source>
        <dbReference type="EMBL" id="GEP05921.1"/>
    </source>
</evidence>
<dbReference type="InterPro" id="IPR050266">
    <property type="entry name" value="AB_hydrolase_sf"/>
</dbReference>
<evidence type="ECO:0000313" key="4">
    <source>
        <dbReference type="Proteomes" id="UP000321960"/>
    </source>
</evidence>
<evidence type="ECO:0000313" key="3">
    <source>
        <dbReference type="EMBL" id="GLS61688.1"/>
    </source>
</evidence>
<dbReference type="PRINTS" id="PR00412">
    <property type="entry name" value="EPOXHYDRLASE"/>
</dbReference>